<dbReference type="KEGG" id="pcea:J3359_10065"/>
<protein>
    <submittedName>
        <fullName evidence="1">Uncharacterized protein</fullName>
    </submittedName>
</protein>
<organism evidence="1 2">
    <name type="scientific">Polaribacter cellanae</name>
    <dbReference type="NCBI Taxonomy" id="2818493"/>
    <lineage>
        <taxon>Bacteria</taxon>
        <taxon>Pseudomonadati</taxon>
        <taxon>Bacteroidota</taxon>
        <taxon>Flavobacteriia</taxon>
        <taxon>Flavobacteriales</taxon>
        <taxon>Flavobacteriaceae</taxon>
    </lineage>
</organism>
<proteinExistence type="predicted"/>
<dbReference type="AlphaFoldDB" id="A0A975CK68"/>
<reference evidence="1 2" key="1">
    <citation type="submission" date="2021-03" db="EMBL/GenBank/DDBJ databases">
        <title>Complete genome of Polaribacter_sp.SM13.</title>
        <authorList>
            <person name="Jeong S.W."/>
            <person name="Bae J.W."/>
        </authorList>
    </citation>
    <scope>NUCLEOTIDE SEQUENCE [LARGE SCALE GENOMIC DNA]</scope>
    <source>
        <strain evidence="1 2">SM13</strain>
    </source>
</reference>
<dbReference type="RefSeq" id="WP_208076770.1">
    <property type="nucleotide sequence ID" value="NZ_CP071869.1"/>
</dbReference>
<dbReference type="EMBL" id="CP071869">
    <property type="protein sequence ID" value="QTE21188.1"/>
    <property type="molecule type" value="Genomic_DNA"/>
</dbReference>
<dbReference type="Proteomes" id="UP000663920">
    <property type="component" value="Chromosome"/>
</dbReference>
<evidence type="ECO:0000313" key="1">
    <source>
        <dbReference type="EMBL" id="QTE21188.1"/>
    </source>
</evidence>
<gene>
    <name evidence="1" type="ORF">J3359_10065</name>
</gene>
<sequence>MLQVLLASNAFVVLEATTPILFSSGTVGLISTVLHHHTHNSETKPTAATNLKCVAPAGATIKLSRG</sequence>
<accession>A0A975CK68</accession>
<keyword evidence="2" id="KW-1185">Reference proteome</keyword>
<evidence type="ECO:0000313" key="2">
    <source>
        <dbReference type="Proteomes" id="UP000663920"/>
    </source>
</evidence>
<name>A0A975CK68_9FLAO</name>